<evidence type="ECO:0000256" key="2">
    <source>
        <dbReference type="ARBA" id="ARBA00022605"/>
    </source>
</evidence>
<evidence type="ECO:0000256" key="1">
    <source>
        <dbReference type="ARBA" id="ARBA00004907"/>
    </source>
</evidence>
<keyword evidence="5 9" id="KW-0822">Tryptophan biosynthesis</keyword>
<feature type="binding site" evidence="9">
    <location>
        <position position="79"/>
    </location>
    <ligand>
        <name>5-phospho-alpha-D-ribose 1-diphosphate</name>
        <dbReference type="ChEBI" id="CHEBI:58017"/>
    </ligand>
</feature>
<gene>
    <name evidence="9" type="primary">trpD</name>
    <name evidence="12" type="ORF">SAMN05421730_10594</name>
</gene>
<evidence type="ECO:0000256" key="5">
    <source>
        <dbReference type="ARBA" id="ARBA00022822"/>
    </source>
</evidence>
<dbReference type="FunFam" id="3.40.1030.10:FF:000002">
    <property type="entry name" value="Anthranilate phosphoribosyltransferase"/>
    <property type="match status" value="1"/>
</dbReference>
<dbReference type="UniPathway" id="UPA00035">
    <property type="reaction ID" value="UER00041"/>
</dbReference>
<dbReference type="GO" id="GO:0004048">
    <property type="term" value="F:anthranilate phosphoribosyltransferase activity"/>
    <property type="evidence" value="ECO:0007669"/>
    <property type="project" value="UniProtKB-UniRule"/>
</dbReference>
<dbReference type="Pfam" id="PF00591">
    <property type="entry name" value="Glycos_transf_3"/>
    <property type="match status" value="1"/>
</dbReference>
<dbReference type="Gene3D" id="3.40.1030.10">
    <property type="entry name" value="Nucleoside phosphorylase/phosphoribosyltransferase catalytic domain"/>
    <property type="match status" value="1"/>
</dbReference>
<sequence>MIQEAIAKLINKEDLNYEMAAGVMNEIMGGEATQAQISAYLTALHMKGETVEEITASAGVMRNHSLKAEHDMDVMDIVGTGGDCAQSINISTLASIIASAAGAKVVKHGNRAASSKCGTADVLEALGLNLLVEPETSVEILKEIGICFLFAQKYHTAMRYVAPVRREIRIPTIFNILGPLANPANANMQLLGVYDESLVEPLAKVLSNLGVKRGMVVFGQDRLDEISMSAPTTVCEINNGEFSRYEITPEQFGFTRCRKEDLEGGNPEENAEMALAILKGEKGPKRDAVIINAGAALHIAKGISLEEGIRLAEETVDSGRALEQLEKFVALTNR</sequence>
<evidence type="ECO:0000313" key="12">
    <source>
        <dbReference type="EMBL" id="SCP99781.1"/>
    </source>
</evidence>
<dbReference type="InterPro" id="IPR035902">
    <property type="entry name" value="Nuc_phospho_transferase"/>
</dbReference>
<comment type="subunit">
    <text evidence="9">Homodimer.</text>
</comment>
<dbReference type="Gene3D" id="1.20.970.10">
    <property type="entry name" value="Transferase, Pyrimidine Nucleoside Phosphorylase, Chain C"/>
    <property type="match status" value="1"/>
</dbReference>
<dbReference type="GO" id="GO:0000287">
    <property type="term" value="F:magnesium ion binding"/>
    <property type="evidence" value="ECO:0007669"/>
    <property type="project" value="UniProtKB-UniRule"/>
</dbReference>
<evidence type="ECO:0000256" key="7">
    <source>
        <dbReference type="ARBA" id="ARBA00052328"/>
    </source>
</evidence>
<evidence type="ECO:0000256" key="6">
    <source>
        <dbReference type="ARBA" id="ARBA00023141"/>
    </source>
</evidence>
<protein>
    <recommendedName>
        <fullName evidence="9">Anthranilate phosphoribosyltransferase</fullName>
        <ecNumber evidence="9">2.4.2.18</ecNumber>
    </recommendedName>
</protein>
<comment type="caution">
    <text evidence="9">Lacks conserved residue(s) required for the propagation of feature annotation.</text>
</comment>
<dbReference type="Proteomes" id="UP000199315">
    <property type="component" value="Unassembled WGS sequence"/>
</dbReference>
<evidence type="ECO:0000256" key="4">
    <source>
        <dbReference type="ARBA" id="ARBA00022679"/>
    </source>
</evidence>
<evidence type="ECO:0000259" key="10">
    <source>
        <dbReference type="Pfam" id="PF00591"/>
    </source>
</evidence>
<feature type="binding site" evidence="9">
    <location>
        <position position="87"/>
    </location>
    <ligand>
        <name>5-phospho-alpha-D-ribose 1-diphosphate</name>
        <dbReference type="ChEBI" id="CHEBI:58017"/>
    </ligand>
</feature>
<dbReference type="GO" id="GO:0000162">
    <property type="term" value="P:L-tryptophan biosynthetic process"/>
    <property type="evidence" value="ECO:0007669"/>
    <property type="project" value="UniProtKB-UniRule"/>
</dbReference>
<dbReference type="SUPFAM" id="SSF52418">
    <property type="entry name" value="Nucleoside phosphorylase/phosphoribosyltransferase catalytic domain"/>
    <property type="match status" value="1"/>
</dbReference>
<dbReference type="OrthoDB" id="9806430at2"/>
<dbReference type="InterPro" id="IPR000312">
    <property type="entry name" value="Glycosyl_Trfase_fam3"/>
</dbReference>
<dbReference type="NCBIfam" id="TIGR01245">
    <property type="entry name" value="trpD"/>
    <property type="match status" value="1"/>
</dbReference>
<comment type="catalytic activity">
    <reaction evidence="7 9">
        <text>N-(5-phospho-beta-D-ribosyl)anthranilate + diphosphate = 5-phospho-alpha-D-ribose 1-diphosphate + anthranilate</text>
        <dbReference type="Rhea" id="RHEA:11768"/>
        <dbReference type="ChEBI" id="CHEBI:16567"/>
        <dbReference type="ChEBI" id="CHEBI:18277"/>
        <dbReference type="ChEBI" id="CHEBI:33019"/>
        <dbReference type="ChEBI" id="CHEBI:58017"/>
        <dbReference type="EC" id="2.4.2.18"/>
    </reaction>
</comment>
<dbReference type="EC" id="2.4.2.18" evidence="9"/>
<feature type="binding site" evidence="9">
    <location>
        <position position="165"/>
    </location>
    <ligand>
        <name>anthranilate</name>
        <dbReference type="ChEBI" id="CHEBI:16567"/>
        <label>2</label>
    </ligand>
</feature>
<evidence type="ECO:0000256" key="9">
    <source>
        <dbReference type="HAMAP-Rule" id="MF_00211"/>
    </source>
</evidence>
<evidence type="ECO:0000256" key="8">
    <source>
        <dbReference type="ARBA" id="ARBA00061188"/>
    </source>
</evidence>
<keyword evidence="13" id="KW-1185">Reference proteome</keyword>
<feature type="binding site" evidence="9">
    <location>
        <position position="225"/>
    </location>
    <ligand>
        <name>Mg(2+)</name>
        <dbReference type="ChEBI" id="CHEBI:18420"/>
        <label>2</label>
    </ligand>
</feature>
<comment type="pathway">
    <text evidence="1 9">Amino-acid biosynthesis; L-tryptophan biosynthesis; L-tryptophan from chorismate: step 2/5.</text>
</comment>
<comment type="similarity">
    <text evidence="8">In the C-terminal section; belongs to the anthranilate phosphoribosyltransferase family.</text>
</comment>
<dbReference type="STRING" id="1619234.SAMN05421730_10594"/>
<dbReference type="EMBL" id="FMKA01000059">
    <property type="protein sequence ID" value="SCP99781.1"/>
    <property type="molecule type" value="Genomic_DNA"/>
</dbReference>
<feature type="binding site" evidence="9">
    <location>
        <position position="225"/>
    </location>
    <ligand>
        <name>Mg(2+)</name>
        <dbReference type="ChEBI" id="CHEBI:18420"/>
        <label>1</label>
    </ligand>
</feature>
<evidence type="ECO:0000259" key="11">
    <source>
        <dbReference type="Pfam" id="PF02885"/>
    </source>
</evidence>
<dbReference type="RefSeq" id="WP_091237034.1">
    <property type="nucleotide sequence ID" value="NZ_FMKA01000059.1"/>
</dbReference>
<dbReference type="PANTHER" id="PTHR43285:SF2">
    <property type="entry name" value="ANTHRANILATE PHOSPHORIBOSYLTRANSFERASE"/>
    <property type="match status" value="1"/>
</dbReference>
<dbReference type="SUPFAM" id="SSF47648">
    <property type="entry name" value="Nucleoside phosphorylase/phosphoribosyltransferase N-terminal domain"/>
    <property type="match status" value="1"/>
</dbReference>
<evidence type="ECO:0000313" key="13">
    <source>
        <dbReference type="Proteomes" id="UP000199315"/>
    </source>
</evidence>
<reference evidence="12 13" key="1">
    <citation type="submission" date="2016-09" db="EMBL/GenBank/DDBJ databases">
        <authorList>
            <person name="Capua I."/>
            <person name="De Benedictis P."/>
            <person name="Joannis T."/>
            <person name="Lombin L.H."/>
            <person name="Cattoli G."/>
        </authorList>
    </citation>
    <scope>NUCLEOTIDE SEQUENCE [LARGE SCALE GENOMIC DNA]</scope>
    <source>
        <strain evidence="12 13">GluBS11</strain>
    </source>
</reference>
<keyword evidence="3 9" id="KW-0328">Glycosyltransferase</keyword>
<dbReference type="InterPro" id="IPR036320">
    <property type="entry name" value="Glycosyl_Trfase_fam3_N_dom_sf"/>
</dbReference>
<feature type="binding site" evidence="9">
    <location>
        <begin position="107"/>
        <end position="115"/>
    </location>
    <ligand>
        <name>5-phospho-alpha-D-ribose 1-diphosphate</name>
        <dbReference type="ChEBI" id="CHEBI:58017"/>
    </ligand>
</feature>
<comment type="cofactor">
    <cofactor evidence="9">
        <name>Mg(2+)</name>
        <dbReference type="ChEBI" id="CHEBI:18420"/>
    </cofactor>
    <text evidence="9">Binds 2 magnesium ions per monomer.</text>
</comment>
<feature type="domain" description="Glycosyl transferase family 3 N-terminal" evidence="11">
    <location>
        <begin position="3"/>
        <end position="65"/>
    </location>
</feature>
<comment type="function">
    <text evidence="9">Catalyzes the transfer of the phosphoribosyl group of 5-phosphorylribose-1-pyrophosphate (PRPP) to anthranilate to yield N-(5'-phosphoribosyl)-anthranilate (PRA).</text>
</comment>
<comment type="similarity">
    <text evidence="9">Belongs to the anthranilate phosphoribosyltransferase family.</text>
</comment>
<name>A0A1D3TZ41_9FIRM</name>
<dbReference type="GO" id="GO:0005829">
    <property type="term" value="C:cytosol"/>
    <property type="evidence" value="ECO:0007669"/>
    <property type="project" value="TreeGrafter"/>
</dbReference>
<keyword evidence="9" id="KW-0479">Metal-binding</keyword>
<keyword evidence="9" id="KW-0460">Magnesium</keyword>
<feature type="binding site" evidence="9">
    <location>
        <begin position="89"/>
        <end position="92"/>
    </location>
    <ligand>
        <name>5-phospho-alpha-D-ribose 1-diphosphate</name>
        <dbReference type="ChEBI" id="CHEBI:58017"/>
    </ligand>
</feature>
<keyword evidence="4 9" id="KW-0808">Transferase</keyword>
<dbReference type="AlphaFoldDB" id="A0A1D3TZ41"/>
<evidence type="ECO:0000256" key="3">
    <source>
        <dbReference type="ARBA" id="ARBA00022676"/>
    </source>
</evidence>
<feature type="binding site" evidence="9">
    <location>
        <position position="119"/>
    </location>
    <ligand>
        <name>5-phospho-alpha-D-ribose 1-diphosphate</name>
        <dbReference type="ChEBI" id="CHEBI:58017"/>
    </ligand>
</feature>
<dbReference type="Pfam" id="PF02885">
    <property type="entry name" value="Glycos_trans_3N"/>
    <property type="match status" value="1"/>
</dbReference>
<keyword evidence="2 9" id="KW-0028">Amino-acid biosynthesis</keyword>
<accession>A0A1D3TZ41</accession>
<feature type="binding site" evidence="9">
    <location>
        <position position="224"/>
    </location>
    <ligand>
        <name>Mg(2+)</name>
        <dbReference type="ChEBI" id="CHEBI:18420"/>
        <label>2</label>
    </ligand>
</feature>
<organism evidence="12 13">
    <name type="scientific">Anaerobium acetethylicum</name>
    <dbReference type="NCBI Taxonomy" id="1619234"/>
    <lineage>
        <taxon>Bacteria</taxon>
        <taxon>Bacillati</taxon>
        <taxon>Bacillota</taxon>
        <taxon>Clostridia</taxon>
        <taxon>Lachnospirales</taxon>
        <taxon>Lachnospiraceae</taxon>
        <taxon>Anaerobium</taxon>
    </lineage>
</organism>
<proteinExistence type="inferred from homology"/>
<feature type="domain" description="Glycosyl transferase family 3" evidence="10">
    <location>
        <begin position="73"/>
        <end position="322"/>
    </location>
</feature>
<dbReference type="PANTHER" id="PTHR43285">
    <property type="entry name" value="ANTHRANILATE PHOSPHORIBOSYLTRANSFERASE"/>
    <property type="match status" value="1"/>
</dbReference>
<dbReference type="InterPro" id="IPR017459">
    <property type="entry name" value="Glycosyl_Trfase_fam3_N_dom"/>
</dbReference>
<feature type="binding site" evidence="9">
    <location>
        <position position="110"/>
    </location>
    <ligand>
        <name>anthranilate</name>
        <dbReference type="ChEBI" id="CHEBI:16567"/>
        <label>1</label>
    </ligand>
</feature>
<feature type="binding site" evidence="9">
    <location>
        <begin position="82"/>
        <end position="83"/>
    </location>
    <ligand>
        <name>5-phospho-alpha-D-ribose 1-diphosphate</name>
        <dbReference type="ChEBI" id="CHEBI:58017"/>
    </ligand>
</feature>
<dbReference type="InterPro" id="IPR005940">
    <property type="entry name" value="Anthranilate_Pribosyl_Tfrase"/>
</dbReference>
<keyword evidence="6 9" id="KW-0057">Aromatic amino acid biosynthesis</keyword>
<feature type="binding site" evidence="9">
    <location>
        <position position="91"/>
    </location>
    <ligand>
        <name>Mg(2+)</name>
        <dbReference type="ChEBI" id="CHEBI:18420"/>
        <label>1</label>
    </ligand>
</feature>
<feature type="binding site" evidence="9">
    <location>
        <position position="79"/>
    </location>
    <ligand>
        <name>anthranilate</name>
        <dbReference type="ChEBI" id="CHEBI:16567"/>
        <label>1</label>
    </ligand>
</feature>
<dbReference type="HAMAP" id="MF_00211">
    <property type="entry name" value="TrpD"/>
    <property type="match status" value="1"/>
</dbReference>